<keyword evidence="1" id="KW-1133">Transmembrane helix</keyword>
<dbReference type="AlphaFoldDB" id="A0A5C1QBX1"/>
<evidence type="ECO:0008006" key="4">
    <source>
        <dbReference type="Google" id="ProtNLM"/>
    </source>
</evidence>
<proteinExistence type="predicted"/>
<feature type="transmembrane region" description="Helical" evidence="1">
    <location>
        <begin position="12"/>
        <end position="33"/>
    </location>
</feature>
<dbReference type="KEGG" id="sper:EW093_07640"/>
<reference evidence="2 3" key="2">
    <citation type="submission" date="2019-09" db="EMBL/GenBank/DDBJ databases">
        <title>Complete Genome Sequence and Methylome Analysis of free living Spirochaetas.</title>
        <authorList>
            <person name="Leshcheva N."/>
            <person name="Mikheeva N."/>
        </authorList>
    </citation>
    <scope>NUCLEOTIDE SEQUENCE [LARGE SCALE GENOMIC DNA]</scope>
    <source>
        <strain evidence="2 3">P</strain>
    </source>
</reference>
<dbReference type="EMBL" id="CP035807">
    <property type="protein sequence ID" value="QEN04580.1"/>
    <property type="molecule type" value="Genomic_DNA"/>
</dbReference>
<accession>A0A5C1QBX1</accession>
<keyword evidence="1" id="KW-0812">Transmembrane</keyword>
<reference evidence="2 3" key="1">
    <citation type="submission" date="2019-02" db="EMBL/GenBank/DDBJ databases">
        <authorList>
            <person name="Fomenkov A."/>
            <person name="Dubinina G."/>
            <person name="Grabovich M."/>
            <person name="Vincze T."/>
            <person name="Roberts R.J."/>
        </authorList>
    </citation>
    <scope>NUCLEOTIDE SEQUENCE [LARGE SCALE GENOMIC DNA]</scope>
    <source>
        <strain evidence="2 3">P</strain>
    </source>
</reference>
<dbReference type="RefSeq" id="WP_149567823.1">
    <property type="nucleotide sequence ID" value="NZ_CP035807.1"/>
</dbReference>
<sequence length="117" mass="13048">MKGNLKLKILKFLDLINISLWLIIGLITIGSIFLSSIGYVINLVVGSIFISIAIFFNYKRKYLFELLKKTCIDGEDILTDKVINGEIVGIISALILGIIIFTAVYSRVFIEGFPVFG</sequence>
<evidence type="ECO:0000313" key="2">
    <source>
        <dbReference type="EMBL" id="QEN04580.1"/>
    </source>
</evidence>
<keyword evidence="1" id="KW-0472">Membrane</keyword>
<organism evidence="2 3">
    <name type="scientific">Thiospirochaeta perfilievii</name>
    <dbReference type="NCBI Taxonomy" id="252967"/>
    <lineage>
        <taxon>Bacteria</taxon>
        <taxon>Pseudomonadati</taxon>
        <taxon>Spirochaetota</taxon>
        <taxon>Spirochaetia</taxon>
        <taxon>Spirochaetales</taxon>
        <taxon>Spirochaetaceae</taxon>
        <taxon>Thiospirochaeta</taxon>
    </lineage>
</organism>
<evidence type="ECO:0000256" key="1">
    <source>
        <dbReference type="SAM" id="Phobius"/>
    </source>
</evidence>
<keyword evidence="3" id="KW-1185">Reference proteome</keyword>
<dbReference type="Proteomes" id="UP000323824">
    <property type="component" value="Chromosome"/>
</dbReference>
<feature type="transmembrane region" description="Helical" evidence="1">
    <location>
        <begin position="39"/>
        <end position="58"/>
    </location>
</feature>
<evidence type="ECO:0000313" key="3">
    <source>
        <dbReference type="Proteomes" id="UP000323824"/>
    </source>
</evidence>
<protein>
    <recommendedName>
        <fullName evidence="4">DUF2178 domain-containing protein</fullName>
    </recommendedName>
</protein>
<name>A0A5C1QBX1_9SPIO</name>
<feature type="transmembrane region" description="Helical" evidence="1">
    <location>
        <begin position="87"/>
        <end position="110"/>
    </location>
</feature>
<gene>
    <name evidence="2" type="ORF">EW093_07640</name>
</gene>